<dbReference type="AlphaFoldDB" id="A0AA86NN86"/>
<sequence>MRETQARCASRQLNAGAVFFEGRQNELAANSEAVFRHSPKQFRPNLVMTASRKKRPRTNPYSSVKSCNSSQKLPKPNSCEPAAVLRPGLLQLQRVRLRLVQLLRMLSDVFFYS</sequence>
<organism evidence="2">
    <name type="scientific">Hexamita inflata</name>
    <dbReference type="NCBI Taxonomy" id="28002"/>
    <lineage>
        <taxon>Eukaryota</taxon>
        <taxon>Metamonada</taxon>
        <taxon>Diplomonadida</taxon>
        <taxon>Hexamitidae</taxon>
        <taxon>Hexamitinae</taxon>
        <taxon>Hexamita</taxon>
    </lineage>
</organism>
<feature type="compositionally biased region" description="Polar residues" evidence="1">
    <location>
        <begin position="59"/>
        <end position="72"/>
    </location>
</feature>
<keyword evidence="4" id="KW-1185">Reference proteome</keyword>
<proteinExistence type="predicted"/>
<dbReference type="Proteomes" id="UP001642409">
    <property type="component" value="Unassembled WGS sequence"/>
</dbReference>
<reference evidence="2" key="1">
    <citation type="submission" date="2023-06" db="EMBL/GenBank/DDBJ databases">
        <authorList>
            <person name="Kurt Z."/>
        </authorList>
    </citation>
    <scope>NUCLEOTIDE SEQUENCE</scope>
</reference>
<evidence type="ECO:0000313" key="3">
    <source>
        <dbReference type="EMBL" id="CAL6115969.1"/>
    </source>
</evidence>
<comment type="caution">
    <text evidence="2">The sequence shown here is derived from an EMBL/GenBank/DDBJ whole genome shotgun (WGS) entry which is preliminary data.</text>
</comment>
<dbReference type="EMBL" id="CATOUU010000278">
    <property type="protein sequence ID" value="CAI9923120.1"/>
    <property type="molecule type" value="Genomic_DNA"/>
</dbReference>
<evidence type="ECO:0000256" key="1">
    <source>
        <dbReference type="SAM" id="MobiDB-lite"/>
    </source>
</evidence>
<protein>
    <submittedName>
        <fullName evidence="3">Hypothetical_protein</fullName>
    </submittedName>
</protein>
<reference evidence="3 4" key="2">
    <citation type="submission" date="2024-07" db="EMBL/GenBank/DDBJ databases">
        <authorList>
            <person name="Akdeniz Z."/>
        </authorList>
    </citation>
    <scope>NUCLEOTIDE SEQUENCE [LARGE SCALE GENOMIC DNA]</scope>
</reference>
<accession>A0AA86NN86</accession>
<gene>
    <name evidence="2" type="ORF">HINF_LOCUS10765</name>
    <name evidence="3" type="ORF">HINF_LOCUS78859</name>
</gene>
<evidence type="ECO:0000313" key="2">
    <source>
        <dbReference type="EMBL" id="CAI9923120.1"/>
    </source>
</evidence>
<evidence type="ECO:0000313" key="4">
    <source>
        <dbReference type="Proteomes" id="UP001642409"/>
    </source>
</evidence>
<feature type="region of interest" description="Disordered" evidence="1">
    <location>
        <begin position="45"/>
        <end position="78"/>
    </location>
</feature>
<name>A0AA86NN86_9EUKA</name>
<dbReference type="EMBL" id="CAXDID020000935">
    <property type="protein sequence ID" value="CAL6115969.1"/>
    <property type="molecule type" value="Genomic_DNA"/>
</dbReference>